<dbReference type="EMBL" id="REFV01000006">
    <property type="protein sequence ID" value="RMB59487.1"/>
    <property type="molecule type" value="Genomic_DNA"/>
</dbReference>
<feature type="transmembrane region" description="Helical" evidence="1">
    <location>
        <begin position="68"/>
        <end position="88"/>
    </location>
</feature>
<sequence>MTIDQFFTIFISIHALFGSISLLAGTISVIARKGGRWHKKSGIIFYYGMLVASLSGVVASFIPGHVNPFLFVVGLFSFYLVLSGYRALRFKRIKSQEQLLWDKILSWGMFIVGLGMIFFGVSSIVRGANMGTILIVFGLIAIFNASIDLRAFRDLKMLRKKSIRLHIGKISGAYIASFTAFFVTNNVLPALLSWLLPTVFGVIFITYWLRRTRIPKKTTIRS</sequence>
<keyword evidence="1" id="KW-1133">Transmembrane helix</keyword>
<keyword evidence="1" id="KW-0472">Membrane</keyword>
<organism evidence="2 3">
    <name type="scientific">Dokdonia sinensis</name>
    <dbReference type="NCBI Taxonomy" id="2479847"/>
    <lineage>
        <taxon>Bacteria</taxon>
        <taxon>Pseudomonadati</taxon>
        <taxon>Bacteroidota</taxon>
        <taxon>Flavobacteriia</taxon>
        <taxon>Flavobacteriales</taxon>
        <taxon>Flavobacteriaceae</taxon>
        <taxon>Dokdonia</taxon>
    </lineage>
</organism>
<accession>A0A3M0G5W8</accession>
<dbReference type="RefSeq" id="WP_121917125.1">
    <property type="nucleotide sequence ID" value="NZ_REFV01000006.1"/>
</dbReference>
<keyword evidence="1" id="KW-0812">Transmembrane</keyword>
<dbReference type="AlphaFoldDB" id="A0A3M0G5W8"/>
<feature type="transmembrane region" description="Helical" evidence="1">
    <location>
        <begin position="167"/>
        <end position="184"/>
    </location>
</feature>
<dbReference type="Proteomes" id="UP000281985">
    <property type="component" value="Unassembled WGS sequence"/>
</dbReference>
<dbReference type="OrthoDB" id="1162022at2"/>
<feature type="transmembrane region" description="Helical" evidence="1">
    <location>
        <begin position="6"/>
        <end position="31"/>
    </location>
</feature>
<reference evidence="2 3" key="1">
    <citation type="submission" date="2018-10" db="EMBL/GenBank/DDBJ databases">
        <title>Dokdonia luteus sp. nov., isolated from sea water.</title>
        <authorList>
            <person name="Zhou L.Y."/>
            <person name="Du Z.J."/>
        </authorList>
    </citation>
    <scope>NUCLEOTIDE SEQUENCE [LARGE SCALE GENOMIC DNA]</scope>
    <source>
        <strain evidence="2 3">SH27</strain>
    </source>
</reference>
<feature type="transmembrane region" description="Helical" evidence="1">
    <location>
        <begin position="127"/>
        <end position="147"/>
    </location>
</feature>
<keyword evidence="3" id="KW-1185">Reference proteome</keyword>
<evidence type="ECO:0000313" key="3">
    <source>
        <dbReference type="Proteomes" id="UP000281985"/>
    </source>
</evidence>
<proteinExistence type="predicted"/>
<comment type="caution">
    <text evidence="2">The sequence shown here is derived from an EMBL/GenBank/DDBJ whole genome shotgun (WGS) entry which is preliminary data.</text>
</comment>
<feature type="transmembrane region" description="Helical" evidence="1">
    <location>
        <begin position="43"/>
        <end position="62"/>
    </location>
</feature>
<name>A0A3M0G5W8_9FLAO</name>
<evidence type="ECO:0000313" key="2">
    <source>
        <dbReference type="EMBL" id="RMB59487.1"/>
    </source>
</evidence>
<feature type="transmembrane region" description="Helical" evidence="1">
    <location>
        <begin position="190"/>
        <end position="209"/>
    </location>
</feature>
<feature type="transmembrane region" description="Helical" evidence="1">
    <location>
        <begin position="100"/>
        <end position="121"/>
    </location>
</feature>
<evidence type="ECO:0000256" key="1">
    <source>
        <dbReference type="SAM" id="Phobius"/>
    </source>
</evidence>
<protein>
    <submittedName>
        <fullName evidence="2">DUF2306 domain-containing protein</fullName>
    </submittedName>
</protein>
<gene>
    <name evidence="2" type="ORF">EAX61_07840</name>
</gene>